<dbReference type="EMBL" id="JBDXMX010000002">
    <property type="protein sequence ID" value="MEO9246891.1"/>
    <property type="molecule type" value="Genomic_DNA"/>
</dbReference>
<dbReference type="Proteomes" id="UP001484097">
    <property type="component" value="Unassembled WGS sequence"/>
</dbReference>
<dbReference type="InterPro" id="IPR050789">
    <property type="entry name" value="Diverse_Enzym_Activities"/>
</dbReference>
<evidence type="ECO:0000259" key="1">
    <source>
        <dbReference type="Pfam" id="PF00144"/>
    </source>
</evidence>
<evidence type="ECO:0000313" key="2">
    <source>
        <dbReference type="EMBL" id="MEO9246891.1"/>
    </source>
</evidence>
<keyword evidence="2" id="KW-0378">Hydrolase</keyword>
<dbReference type="GO" id="GO:0016787">
    <property type="term" value="F:hydrolase activity"/>
    <property type="evidence" value="ECO:0007669"/>
    <property type="project" value="UniProtKB-KW"/>
</dbReference>
<evidence type="ECO:0000313" key="3">
    <source>
        <dbReference type="Proteomes" id="UP001484097"/>
    </source>
</evidence>
<sequence length="324" mass="33947">MRGLFDGVSAEMRSAVQGMRFPGLVWSLTTGERGGRRVTLEAPGEVSVDALIRIASVTKPIAAAATLALAEDGVLALDDPVERFVPAWAGRRVLATRHGPLTATVPADRSTTVRDLLAMGFGLGYDASAPEGDALSAATAAAGLYSDGRVPRLDPATWAEGAAGLPMAHQPGQGWLYQSSFDALTVVLQAATGQCFDVILRQRILDPLGMAETGYTVPAEKLSRVPRHGFPHSAGGPAEILPAGDGSLLEPPSFPSAATGLVSTVADLMRFATMLLDGGRGPDGRVLTEDSVRAMATDTTTEGMSSPEPPQYLQRFWRAVRTPA</sequence>
<dbReference type="Pfam" id="PF00144">
    <property type="entry name" value="Beta-lactamase"/>
    <property type="match status" value="1"/>
</dbReference>
<keyword evidence="3" id="KW-1185">Reference proteome</keyword>
<dbReference type="InterPro" id="IPR001466">
    <property type="entry name" value="Beta-lactam-related"/>
</dbReference>
<proteinExistence type="predicted"/>
<accession>A0ABV0IFG2</accession>
<dbReference type="SUPFAM" id="SSF56601">
    <property type="entry name" value="beta-lactamase/transpeptidase-like"/>
    <property type="match status" value="1"/>
</dbReference>
<protein>
    <submittedName>
        <fullName evidence="2">Serine hydrolase domain-containing protein</fullName>
        <ecNumber evidence="2">3.1.1.103</ecNumber>
    </submittedName>
</protein>
<dbReference type="PANTHER" id="PTHR43283">
    <property type="entry name" value="BETA-LACTAMASE-RELATED"/>
    <property type="match status" value="1"/>
</dbReference>
<organism evidence="2 3">
    <name type="scientific">Citricoccus nitrophenolicus</name>
    <dbReference type="NCBI Taxonomy" id="863575"/>
    <lineage>
        <taxon>Bacteria</taxon>
        <taxon>Bacillati</taxon>
        <taxon>Actinomycetota</taxon>
        <taxon>Actinomycetes</taxon>
        <taxon>Micrococcales</taxon>
        <taxon>Micrococcaceae</taxon>
        <taxon>Citricoccus</taxon>
    </lineage>
</organism>
<feature type="domain" description="Beta-lactamase-related" evidence="1">
    <location>
        <begin position="21"/>
        <end position="306"/>
    </location>
</feature>
<comment type="caution">
    <text evidence="2">The sequence shown here is derived from an EMBL/GenBank/DDBJ whole genome shotgun (WGS) entry which is preliminary data.</text>
</comment>
<reference evidence="2 3" key="1">
    <citation type="submission" date="2024-05" db="EMBL/GenBank/DDBJ databases">
        <authorList>
            <person name="Yi C."/>
        </authorList>
    </citation>
    <scope>NUCLEOTIDE SEQUENCE [LARGE SCALE GENOMIC DNA]</scope>
    <source>
        <strain evidence="2 3">XS13</strain>
    </source>
</reference>
<dbReference type="EC" id="3.1.1.103" evidence="2"/>
<gene>
    <name evidence="2" type="ORF">ABDK96_04280</name>
</gene>
<name>A0ABV0IFG2_9MICC</name>
<dbReference type="InterPro" id="IPR012338">
    <property type="entry name" value="Beta-lactam/transpept-like"/>
</dbReference>
<dbReference type="PANTHER" id="PTHR43283:SF3">
    <property type="entry name" value="BETA-LACTAMASE FAMILY PROTEIN (AFU_ORTHOLOGUE AFUA_5G07500)"/>
    <property type="match status" value="1"/>
</dbReference>
<dbReference type="Gene3D" id="3.40.710.10">
    <property type="entry name" value="DD-peptidase/beta-lactamase superfamily"/>
    <property type="match status" value="1"/>
</dbReference>
<dbReference type="RefSeq" id="WP_347919220.1">
    <property type="nucleotide sequence ID" value="NZ_JBDXMX010000002.1"/>
</dbReference>